<feature type="domain" description="Rad50/SbcC-type AAA" evidence="5">
    <location>
        <begin position="5"/>
        <end position="212"/>
    </location>
</feature>
<dbReference type="EMBL" id="JBHTON010000020">
    <property type="protein sequence ID" value="MFD1485115.1"/>
    <property type="molecule type" value="Genomic_DNA"/>
</dbReference>
<feature type="coiled-coil region" evidence="4">
    <location>
        <begin position="342"/>
        <end position="396"/>
    </location>
</feature>
<evidence type="ECO:0000256" key="4">
    <source>
        <dbReference type="SAM" id="Coils"/>
    </source>
</evidence>
<evidence type="ECO:0000313" key="7">
    <source>
        <dbReference type="Proteomes" id="UP001597252"/>
    </source>
</evidence>
<dbReference type="Proteomes" id="UP001597252">
    <property type="component" value="Unassembled WGS sequence"/>
</dbReference>
<feature type="coiled-coil region" evidence="4">
    <location>
        <begin position="247"/>
        <end position="308"/>
    </location>
</feature>
<dbReference type="Pfam" id="PF13558">
    <property type="entry name" value="SbcC_Walker_B"/>
    <property type="match status" value="1"/>
</dbReference>
<comment type="caution">
    <text evidence="6">The sequence shown here is derived from an EMBL/GenBank/DDBJ whole genome shotgun (WGS) entry which is preliminary data.</text>
</comment>
<evidence type="ECO:0000259" key="5">
    <source>
        <dbReference type="Pfam" id="PF13476"/>
    </source>
</evidence>
<evidence type="ECO:0000256" key="3">
    <source>
        <dbReference type="ARBA" id="ARBA00013368"/>
    </source>
</evidence>
<organism evidence="6 7">
    <name type="scientific">Lacticaseibacillus baoqingensis</name>
    <dbReference type="NCBI Taxonomy" id="2486013"/>
    <lineage>
        <taxon>Bacteria</taxon>
        <taxon>Bacillati</taxon>
        <taxon>Bacillota</taxon>
        <taxon>Bacilli</taxon>
        <taxon>Lactobacillales</taxon>
        <taxon>Lactobacillaceae</taxon>
        <taxon>Lacticaseibacillus</taxon>
    </lineage>
</organism>
<dbReference type="SUPFAM" id="SSF52540">
    <property type="entry name" value="P-loop containing nucleoside triphosphate hydrolases"/>
    <property type="match status" value="1"/>
</dbReference>
<proteinExistence type="inferred from homology"/>
<sequence>MRLAQLEMQNFGPYRHESIDFSDFETTPVFLISGKTGSGKTTIFDALVFALYGTTTGGERTGAEMRANFATSKEPTRVVLDFSHENRHYRITRAPDQLLAKKRGRGLTKVSAKVSLQVFKDGVEAAEFTKIQQVREQIENLLHLDADQFRQMVLLPQGKFRQFLDANSDTKGALLRHLFGTSQYARWQKALLELAKQQAASRQKQAARLETLAAQFDYGAFLPAANATLADRLQAMAQALAAQQSALADQQTKAQTAKAAYEQANHALQTGTAIAHAYAQKAQAQKALAKLAAQADQLTAAAKRLQDLQWAHDWQPVFAQVQTQRQQRDALGQQRRQTQTALNTAAAAVDDLQAQQDALQVQAVAIANAREQLAGMSRLQTQLETLQQAAAEVQAATTAQQAAKAAQQAAQEAAKAGQARLAANAAAQQALAKADQTPAAHQAEQLLTQLQGLAQQRQQVQQRLAANQVQLQQAQAALTQAQKTLAERSAFYTALNDQRLTAQIAELVLALSPGAPCPVCGSTTHPHPAASTAKAVAPADYQAAIKARDTAQAAAAQAQAQVQQLQAQKSQWQVDCQALAAQIQAQAKTHAQADAEATLTAVKQRVAALNQAVAQAQTKQQDLQAAAQQLTQAQQALDQALQTAAAKAQAAALTTASATAKYTAAQEAVPEQAPALADLQAETAALTKRVQQYDDTTAQTTQALQAARLTHTRLQTTLDDLTTQQQQLTQTLQQAEARLHQALRKHHQTDQATFAAWVKAAKEIPALTQQLQAAREAKAQQMALLAAAEAAIGPAPLPDLPALTAQRQAADETASAASAQLATATHALAQAKTLHDTIDRDYQANQQALAEAAALQDLAAVVNGNNDQKLSLERYVLRAYLQQVLVVANQRLQGLSDGRYQLQLHGDPGSYRNDSGLEIDVYDDQVGETRSVHTLSGGESFIAALGLALALGEVIQQEAGGITIDALFIDEGFGSLDSASLAVALDALESIEGQSRMIGIISHVESLQTGIPDQLRVTPTGAGDSHITPVHLGA</sequence>
<accession>A0ABW4E9H1</accession>
<name>A0ABW4E9H1_9LACO</name>
<reference evidence="7" key="1">
    <citation type="journal article" date="2019" name="Int. J. Syst. Evol. Microbiol.">
        <title>The Global Catalogue of Microorganisms (GCM) 10K type strain sequencing project: providing services to taxonomists for standard genome sequencing and annotation.</title>
        <authorList>
            <consortium name="The Broad Institute Genomics Platform"/>
            <consortium name="The Broad Institute Genome Sequencing Center for Infectious Disease"/>
            <person name="Wu L."/>
            <person name="Ma J."/>
        </authorList>
    </citation>
    <scope>NUCLEOTIDE SEQUENCE [LARGE SCALE GENOMIC DNA]</scope>
    <source>
        <strain evidence="7">CCM 8903</strain>
    </source>
</reference>
<dbReference type="PANTHER" id="PTHR32114">
    <property type="entry name" value="ABC TRANSPORTER ABCH.3"/>
    <property type="match status" value="1"/>
</dbReference>
<feature type="coiled-coil region" evidence="4">
    <location>
        <begin position="443"/>
        <end position="484"/>
    </location>
</feature>
<dbReference type="RefSeq" id="WP_125753154.1">
    <property type="nucleotide sequence ID" value="NZ_JBHTON010000020.1"/>
</dbReference>
<dbReference type="InterPro" id="IPR038729">
    <property type="entry name" value="Rad50/SbcC_AAA"/>
</dbReference>
<comment type="similarity">
    <text evidence="1">Belongs to the SMC family. SbcC subfamily.</text>
</comment>
<gene>
    <name evidence="6" type="ORF">ACFQ5J_07725</name>
</gene>
<evidence type="ECO:0000256" key="2">
    <source>
        <dbReference type="ARBA" id="ARBA00011322"/>
    </source>
</evidence>
<keyword evidence="7" id="KW-1185">Reference proteome</keyword>
<evidence type="ECO:0000256" key="1">
    <source>
        <dbReference type="ARBA" id="ARBA00006930"/>
    </source>
</evidence>
<dbReference type="PANTHER" id="PTHR32114:SF2">
    <property type="entry name" value="ABC TRANSPORTER ABCH.3"/>
    <property type="match status" value="1"/>
</dbReference>
<dbReference type="Pfam" id="PF13476">
    <property type="entry name" value="AAA_23"/>
    <property type="match status" value="1"/>
</dbReference>
<dbReference type="Gene3D" id="3.40.50.300">
    <property type="entry name" value="P-loop containing nucleotide triphosphate hydrolases"/>
    <property type="match status" value="2"/>
</dbReference>
<protein>
    <recommendedName>
        <fullName evidence="3">Nuclease SbcCD subunit C</fullName>
    </recommendedName>
</protein>
<comment type="subunit">
    <text evidence="2">Heterodimer of SbcC and SbcD.</text>
</comment>
<dbReference type="InterPro" id="IPR027417">
    <property type="entry name" value="P-loop_NTPase"/>
</dbReference>
<feature type="coiled-coil region" evidence="4">
    <location>
        <begin position="541"/>
        <end position="643"/>
    </location>
</feature>
<feature type="coiled-coil region" evidence="4">
    <location>
        <begin position="676"/>
        <end position="791"/>
    </location>
</feature>
<keyword evidence="4" id="KW-0175">Coiled coil</keyword>
<evidence type="ECO:0000313" key="6">
    <source>
        <dbReference type="EMBL" id="MFD1485115.1"/>
    </source>
</evidence>